<keyword evidence="2" id="KW-1133">Transmembrane helix</keyword>
<gene>
    <name evidence="3" type="ORF">ENR15_10780</name>
</gene>
<keyword evidence="2" id="KW-0472">Membrane</keyword>
<evidence type="ECO:0000256" key="2">
    <source>
        <dbReference type="SAM" id="Phobius"/>
    </source>
</evidence>
<proteinExistence type="predicted"/>
<evidence type="ECO:0000313" key="3">
    <source>
        <dbReference type="EMBL" id="HGG01110.1"/>
    </source>
</evidence>
<dbReference type="InterPro" id="IPR010004">
    <property type="entry name" value="Uncharacterised_Ycf66"/>
</dbReference>
<accession>A0A7C3VP74</accession>
<evidence type="ECO:0000256" key="1">
    <source>
        <dbReference type="SAM" id="MobiDB-lite"/>
    </source>
</evidence>
<feature type="compositionally biased region" description="Acidic residues" evidence="1">
    <location>
        <begin position="267"/>
        <end position="277"/>
    </location>
</feature>
<comment type="caution">
    <text evidence="3">The sequence shown here is derived from an EMBL/GenBank/DDBJ whole genome shotgun (WGS) entry which is preliminary data.</text>
</comment>
<feature type="transmembrane region" description="Helical" evidence="2">
    <location>
        <begin position="38"/>
        <end position="56"/>
    </location>
</feature>
<keyword evidence="2" id="KW-0812">Transmembrane</keyword>
<protein>
    <recommendedName>
        <fullName evidence="4">Ycf66 family protein</fullName>
    </recommendedName>
</protein>
<dbReference type="EMBL" id="DSPX01000105">
    <property type="protein sequence ID" value="HGG01110.1"/>
    <property type="molecule type" value="Genomic_DNA"/>
</dbReference>
<evidence type="ECO:0008006" key="4">
    <source>
        <dbReference type="Google" id="ProtNLM"/>
    </source>
</evidence>
<feature type="transmembrane region" description="Helical" evidence="2">
    <location>
        <begin position="6"/>
        <end position="26"/>
    </location>
</feature>
<sequence length="283" mass="32198">MVNFSLNLASLVGIALAIGGVGLYFVRSVRPELSRDYDLFFAAVALLCGGILFFYGWRFDPIMQFGQILLGGSAIFFAFENIRLRGITTVQAKRQSAPIVDDRRPVSDVYRVDAELDEIEPYDERPVTRRIRGTQEPSRSRGDYYEDERRRPSSRNSYDGRRGATAERSERPRRPSSTSTRPSAPPPSEPGVEARSRRRRPPEEPSYEPTTQRSYRPPVEPPEPDFDDSEDTGSTDIYTDIYGDYPPKRRPPEDSDSSATDYVDYQPIDEDEDEADNSDNFNK</sequence>
<dbReference type="AlphaFoldDB" id="A0A7C3VP74"/>
<feature type="region of interest" description="Disordered" evidence="1">
    <location>
        <begin position="125"/>
        <end position="283"/>
    </location>
</feature>
<feature type="compositionally biased region" description="Basic and acidic residues" evidence="1">
    <location>
        <begin position="158"/>
        <end position="173"/>
    </location>
</feature>
<feature type="transmembrane region" description="Helical" evidence="2">
    <location>
        <begin position="62"/>
        <end position="79"/>
    </location>
</feature>
<feature type="compositionally biased region" description="Basic and acidic residues" evidence="1">
    <location>
        <begin position="138"/>
        <end position="151"/>
    </location>
</feature>
<reference evidence="3" key="1">
    <citation type="journal article" date="2020" name="mSystems">
        <title>Genome- and Community-Level Interaction Insights into Carbon Utilization and Element Cycling Functions of Hydrothermarchaeota in Hydrothermal Sediment.</title>
        <authorList>
            <person name="Zhou Z."/>
            <person name="Liu Y."/>
            <person name="Xu W."/>
            <person name="Pan J."/>
            <person name="Luo Z.H."/>
            <person name="Li M."/>
        </authorList>
    </citation>
    <scope>NUCLEOTIDE SEQUENCE [LARGE SCALE GENOMIC DNA]</scope>
    <source>
        <strain evidence="3">SpSt-374</strain>
    </source>
</reference>
<dbReference type="Pfam" id="PF07444">
    <property type="entry name" value="Ycf66_N"/>
    <property type="match status" value="1"/>
</dbReference>
<feature type="compositionally biased region" description="Acidic residues" evidence="1">
    <location>
        <begin position="222"/>
        <end position="233"/>
    </location>
</feature>
<organism evidence="3">
    <name type="scientific">Planktothricoides sp. SpSt-374</name>
    <dbReference type="NCBI Taxonomy" id="2282167"/>
    <lineage>
        <taxon>Bacteria</taxon>
        <taxon>Bacillati</taxon>
        <taxon>Cyanobacteriota</taxon>
        <taxon>Cyanophyceae</taxon>
        <taxon>Oscillatoriophycideae</taxon>
        <taxon>Oscillatoriales</taxon>
        <taxon>Oscillatoriaceae</taxon>
        <taxon>Planktothricoides</taxon>
    </lineage>
</organism>
<name>A0A7C3VP74_9CYAN</name>